<keyword evidence="1" id="KW-0472">Membrane</keyword>
<dbReference type="Gene3D" id="1.20.144.10">
    <property type="entry name" value="Phosphatidic acid phosphatase type 2/haloperoxidase"/>
    <property type="match status" value="1"/>
</dbReference>
<dbReference type="InterPro" id="IPR000326">
    <property type="entry name" value="PAP2/HPO"/>
</dbReference>
<evidence type="ECO:0000259" key="2">
    <source>
        <dbReference type="SMART" id="SM00014"/>
    </source>
</evidence>
<dbReference type="PANTHER" id="PTHR14969:SF13">
    <property type="entry name" value="AT30094P"/>
    <property type="match status" value="1"/>
</dbReference>
<organism evidence="3 4">
    <name type="scientific">Amycolatopsis ultiminotia</name>
    <dbReference type="NCBI Taxonomy" id="543629"/>
    <lineage>
        <taxon>Bacteria</taxon>
        <taxon>Bacillati</taxon>
        <taxon>Actinomycetota</taxon>
        <taxon>Actinomycetes</taxon>
        <taxon>Pseudonocardiales</taxon>
        <taxon>Pseudonocardiaceae</taxon>
        <taxon>Amycolatopsis</taxon>
    </lineage>
</organism>
<dbReference type="SMART" id="SM00014">
    <property type="entry name" value="acidPPc"/>
    <property type="match status" value="1"/>
</dbReference>
<evidence type="ECO:0000313" key="3">
    <source>
        <dbReference type="EMBL" id="GAA3583053.1"/>
    </source>
</evidence>
<dbReference type="SUPFAM" id="SSF48317">
    <property type="entry name" value="Acid phosphatase/Vanadium-dependent haloperoxidase"/>
    <property type="match status" value="1"/>
</dbReference>
<keyword evidence="4" id="KW-1185">Reference proteome</keyword>
<feature type="transmembrane region" description="Helical" evidence="1">
    <location>
        <begin position="152"/>
        <end position="169"/>
    </location>
</feature>
<dbReference type="PANTHER" id="PTHR14969">
    <property type="entry name" value="SPHINGOSINE-1-PHOSPHATE PHOSPHOHYDROLASE"/>
    <property type="match status" value="1"/>
</dbReference>
<keyword evidence="1" id="KW-0812">Transmembrane</keyword>
<feature type="transmembrane region" description="Helical" evidence="1">
    <location>
        <begin position="20"/>
        <end position="44"/>
    </location>
</feature>
<evidence type="ECO:0000256" key="1">
    <source>
        <dbReference type="SAM" id="Phobius"/>
    </source>
</evidence>
<dbReference type="InterPro" id="IPR036938">
    <property type="entry name" value="PAP2/HPO_sf"/>
</dbReference>
<accession>A0ABP6YGH5</accession>
<sequence length="191" mass="20204">MIDAGIYRAVTDFAAAQHWLAGVGIAVAEYGVFLVVPVVLALLWRARGRGAYALAAAVWVPLSMAVAFAVDTGLKSLFAEIRPCRVVAGVQPLLPCDGPTDYAFPSNHTVLAAAFATALFLLHHRWGWWAASFAVLIGVSRVYVGAHYPHDVLGAFAVGVAVGLLGVAVRPLLSRLLERCAPASAGRSEDR</sequence>
<name>A0ABP6YGH5_9PSEU</name>
<dbReference type="EMBL" id="BAAAZN010000028">
    <property type="protein sequence ID" value="GAA3583053.1"/>
    <property type="molecule type" value="Genomic_DNA"/>
</dbReference>
<gene>
    <name evidence="3" type="ORF">GCM10022222_79750</name>
</gene>
<reference evidence="4" key="1">
    <citation type="journal article" date="2019" name="Int. J. Syst. Evol. Microbiol.">
        <title>The Global Catalogue of Microorganisms (GCM) 10K type strain sequencing project: providing services to taxonomists for standard genome sequencing and annotation.</title>
        <authorList>
            <consortium name="The Broad Institute Genomics Platform"/>
            <consortium name="The Broad Institute Genome Sequencing Center for Infectious Disease"/>
            <person name="Wu L."/>
            <person name="Ma J."/>
        </authorList>
    </citation>
    <scope>NUCLEOTIDE SEQUENCE [LARGE SCALE GENOMIC DNA]</scope>
    <source>
        <strain evidence="4">JCM 16898</strain>
    </source>
</reference>
<dbReference type="RefSeq" id="WP_344868651.1">
    <property type="nucleotide sequence ID" value="NZ_BAAAZN010000028.1"/>
</dbReference>
<comment type="caution">
    <text evidence="3">The sequence shown here is derived from an EMBL/GenBank/DDBJ whole genome shotgun (WGS) entry which is preliminary data.</text>
</comment>
<protein>
    <submittedName>
        <fullName evidence="3">Phosphatase PAP2 family protein</fullName>
    </submittedName>
</protein>
<dbReference type="Pfam" id="PF01569">
    <property type="entry name" value="PAP2"/>
    <property type="match status" value="1"/>
</dbReference>
<keyword evidence="1" id="KW-1133">Transmembrane helix</keyword>
<feature type="transmembrane region" description="Helical" evidence="1">
    <location>
        <begin position="128"/>
        <end position="146"/>
    </location>
</feature>
<feature type="transmembrane region" description="Helical" evidence="1">
    <location>
        <begin position="51"/>
        <end position="70"/>
    </location>
</feature>
<proteinExistence type="predicted"/>
<dbReference type="Proteomes" id="UP001500689">
    <property type="component" value="Unassembled WGS sequence"/>
</dbReference>
<evidence type="ECO:0000313" key="4">
    <source>
        <dbReference type="Proteomes" id="UP001500689"/>
    </source>
</evidence>
<feature type="domain" description="Phosphatidic acid phosphatase type 2/haloperoxidase" evidence="2">
    <location>
        <begin position="60"/>
        <end position="167"/>
    </location>
</feature>